<evidence type="ECO:0000259" key="7">
    <source>
        <dbReference type="PROSITE" id="PS50067"/>
    </source>
</evidence>
<feature type="binding site" evidence="3">
    <location>
        <begin position="469"/>
        <end position="476"/>
    </location>
    <ligand>
        <name>ATP</name>
        <dbReference type="ChEBI" id="CHEBI:30616"/>
    </ligand>
</feature>
<evidence type="ECO:0000313" key="9">
    <source>
        <dbReference type="Proteomes" id="UP000017836"/>
    </source>
</evidence>
<dbReference type="EMBL" id="KI392532">
    <property type="protein sequence ID" value="ERN14562.1"/>
    <property type="molecule type" value="Genomic_DNA"/>
</dbReference>
<dbReference type="GO" id="GO:0003777">
    <property type="term" value="F:microtubule motor activity"/>
    <property type="evidence" value="ECO:0007669"/>
    <property type="project" value="InterPro"/>
</dbReference>
<dbReference type="Proteomes" id="UP000017836">
    <property type="component" value="Unassembled WGS sequence"/>
</dbReference>
<evidence type="ECO:0000256" key="1">
    <source>
        <dbReference type="ARBA" id="ARBA00010899"/>
    </source>
</evidence>
<feature type="region of interest" description="Disordered" evidence="5">
    <location>
        <begin position="874"/>
        <end position="925"/>
    </location>
</feature>
<feature type="compositionally biased region" description="Basic and acidic residues" evidence="5">
    <location>
        <begin position="916"/>
        <end position="925"/>
    </location>
</feature>
<comment type="similarity">
    <text evidence="1">Belongs to the TRAFAC class myosin-kinesin ATPase superfamily. Kinesin family. KIN-14 subfamily.</text>
</comment>
<dbReference type="PROSITE" id="PS50021">
    <property type="entry name" value="CH"/>
    <property type="match status" value="1"/>
</dbReference>
<gene>
    <name evidence="8" type="ORF">AMTR_s00038p00117280</name>
</gene>
<dbReference type="AlphaFoldDB" id="U5CZL8"/>
<protein>
    <recommendedName>
        <fullName evidence="10">Kinesin motor domain-containing protein</fullName>
    </recommendedName>
</protein>
<feature type="region of interest" description="Disordered" evidence="5">
    <location>
        <begin position="1013"/>
        <end position="1044"/>
    </location>
</feature>
<dbReference type="FunFam" id="1.10.418.10:FF:000073">
    <property type="entry name" value="Kinesin-like protein KIN-14L"/>
    <property type="match status" value="1"/>
</dbReference>
<dbReference type="InterPro" id="IPR001752">
    <property type="entry name" value="Kinesin_motor_dom"/>
</dbReference>
<dbReference type="CDD" id="cd21203">
    <property type="entry name" value="CH_AtKIN14-like"/>
    <property type="match status" value="1"/>
</dbReference>
<dbReference type="InterPro" id="IPR027640">
    <property type="entry name" value="Kinesin-like_fam"/>
</dbReference>
<dbReference type="SMART" id="SM00033">
    <property type="entry name" value="CH"/>
    <property type="match status" value="1"/>
</dbReference>
<feature type="compositionally biased region" description="Polar residues" evidence="5">
    <location>
        <begin position="897"/>
        <end position="912"/>
    </location>
</feature>
<dbReference type="Gene3D" id="3.40.850.10">
    <property type="entry name" value="Kinesin motor domain"/>
    <property type="match status" value="1"/>
</dbReference>
<name>U5CZL8_AMBTC</name>
<keyword evidence="3" id="KW-0067">ATP-binding</keyword>
<dbReference type="eggNOG" id="KOG0239">
    <property type="taxonomic scope" value="Eukaryota"/>
</dbReference>
<dbReference type="Pfam" id="PF00307">
    <property type="entry name" value="CH"/>
    <property type="match status" value="1"/>
</dbReference>
<organism evidence="8 9">
    <name type="scientific">Amborella trichopoda</name>
    <dbReference type="NCBI Taxonomy" id="13333"/>
    <lineage>
        <taxon>Eukaryota</taxon>
        <taxon>Viridiplantae</taxon>
        <taxon>Streptophyta</taxon>
        <taxon>Embryophyta</taxon>
        <taxon>Tracheophyta</taxon>
        <taxon>Spermatophyta</taxon>
        <taxon>Magnoliopsida</taxon>
        <taxon>Amborellales</taxon>
        <taxon>Amborellaceae</taxon>
        <taxon>Amborella</taxon>
    </lineage>
</organism>
<dbReference type="SMART" id="SM00129">
    <property type="entry name" value="KISc"/>
    <property type="match status" value="1"/>
</dbReference>
<sequence length="1135" mass="126519">MAISSASTTPLRFQRLSDGDLASRKAEEAANRRYLAASWLESMAGPLNLSSHPSEEEFRSFLRNGLVLCNTINKIMPGAVPKVVESHGVFLPSEGQQPLPAYQYFENVRNFLVALDELKLPGFEASYLEQGTLEAGSTVKIVDCVLALKSYYEWKQCGGNGSWKYVASMRSPMVENRHLDMFACNKHSMDAPDKPKSSDQNDEHQAHNDLSRLFKQVAKSLFNTKENIDQKFLVSGLCENEDPIKVLAKILSSCQQEQQRNKFPQIDEVLKEIFVEGHNPCASSAPRTADDTSTIETKKGCKSCRGDVYCTHWSLLQTQEKDISELKALCQRARKEFEALQNQWQTDLRQLGNQVRDLSSAAVGYHRVLKENRNLYNELQDLKGNIRVFCRIRPSIRVGNPTQSTIDSIGDDGSLIIVNPLKLQKDSKRTFQFNKVFSPIATQEEVFMNTQPLIRSVMDGYNVCIFAYGQTGSGKTHTMCGRSGGSDTDLGVNYRALNDLFEISRSRRDVVNYKVRVQMVEIYNEQVRDLLGTDASATKYPVYLEIRICPGNNGLSVPDASLHLVQSSVDVINLMNLGQRNRVICSTALNDRSSRSHSVLTVHVQGKDMSGCILRSCLHLVDLAGSERVDKSEVMGDRLKEAQYINKSLSCLGDVIAALAQKNSHVPYRNSKLTQLLQDSLGGHAKALMFAHVSPEIDSYAETISTLKFAERVSTVEIGAARLNKVNGDVHELREQVESLKKALARKEAEMVASSQKMKELRSPIANPKVRNEQSLVRPRRLSIEGPNQGTKEQITKEEDIKGSQSPLKPKAVMEHPPRSRRLSIERPSNIVKNDQPMKQVDSKGSKSPLLKPKLSVEHPLNCSRRVSIEGNNIGLSEQTAKANDTKEPRSLLPKPMSTSECTPTRAQQSSLGDPESGRNEDRIRTPHTAQRCMMNGIAMNEVYSEASEVNSRTAYGKHQETVARSTAERCLQYMAETTRTVVDQDVQLAKLGSGINLQLQLQKTPEQLRQINKDDDNSEKQRETSFIPNYSQTSSNSSRKGSQLRKSFLTIGRLIHGSEKRNHQSMSQTSSPMYSNGPIKGDGRSPTSSSIPVLLKRQSLTGVHSLEFVSSRRSSLGGRSIDSCKLIYAVNFTV</sequence>
<feature type="region of interest" description="Disordered" evidence="5">
    <location>
        <begin position="1058"/>
        <end position="1091"/>
    </location>
</feature>
<feature type="region of interest" description="Disordered" evidence="5">
    <location>
        <begin position="781"/>
        <end position="857"/>
    </location>
</feature>
<dbReference type="STRING" id="13333.U5CZL8"/>
<dbReference type="InterPro" id="IPR001715">
    <property type="entry name" value="CH_dom"/>
</dbReference>
<evidence type="ECO:0000256" key="5">
    <source>
        <dbReference type="SAM" id="MobiDB-lite"/>
    </source>
</evidence>
<feature type="compositionally biased region" description="Polar residues" evidence="5">
    <location>
        <begin position="1065"/>
        <end position="1075"/>
    </location>
</feature>
<evidence type="ECO:0000313" key="8">
    <source>
        <dbReference type="EMBL" id="ERN14562.1"/>
    </source>
</evidence>
<dbReference type="InterPro" id="IPR027417">
    <property type="entry name" value="P-loop_NTPase"/>
</dbReference>
<accession>U5CZL8</accession>
<dbReference type="InterPro" id="IPR036872">
    <property type="entry name" value="CH_dom_sf"/>
</dbReference>
<feature type="coiled-coil region" evidence="4">
    <location>
        <begin position="723"/>
        <end position="757"/>
    </location>
</feature>
<proteinExistence type="inferred from homology"/>
<keyword evidence="2 3" id="KW-0505">Motor protein</keyword>
<evidence type="ECO:0000256" key="2">
    <source>
        <dbReference type="ARBA" id="ARBA00023175"/>
    </source>
</evidence>
<dbReference type="GO" id="GO:0005524">
    <property type="term" value="F:ATP binding"/>
    <property type="evidence" value="ECO:0007669"/>
    <property type="project" value="UniProtKB-UniRule"/>
</dbReference>
<evidence type="ECO:0008006" key="10">
    <source>
        <dbReference type="Google" id="ProtNLM"/>
    </source>
</evidence>
<feature type="coiled-coil region" evidence="4">
    <location>
        <begin position="316"/>
        <end position="385"/>
    </location>
</feature>
<dbReference type="InterPro" id="IPR036961">
    <property type="entry name" value="Kinesin_motor_dom_sf"/>
</dbReference>
<dbReference type="PRINTS" id="PR00380">
    <property type="entry name" value="KINESINHEAVY"/>
</dbReference>
<dbReference type="Gene3D" id="1.10.418.10">
    <property type="entry name" value="Calponin-like domain"/>
    <property type="match status" value="1"/>
</dbReference>
<dbReference type="GO" id="GO:0007017">
    <property type="term" value="P:microtubule-based process"/>
    <property type="evidence" value="ECO:0000318"/>
    <property type="project" value="GO_Central"/>
</dbReference>
<evidence type="ECO:0000256" key="4">
    <source>
        <dbReference type="SAM" id="Coils"/>
    </source>
</evidence>
<dbReference type="GO" id="GO:0008017">
    <property type="term" value="F:microtubule binding"/>
    <property type="evidence" value="ECO:0000318"/>
    <property type="project" value="GO_Central"/>
</dbReference>
<feature type="domain" description="Calponin-homology (CH)" evidence="6">
    <location>
        <begin position="30"/>
        <end position="153"/>
    </location>
</feature>
<dbReference type="HOGENOM" id="CLU_001485_8_1_1"/>
<feature type="compositionally biased region" description="Polar residues" evidence="5">
    <location>
        <begin position="874"/>
        <end position="883"/>
    </location>
</feature>
<dbReference type="PANTHER" id="PTHR47972">
    <property type="entry name" value="KINESIN-LIKE PROTEIN KLP-3"/>
    <property type="match status" value="1"/>
</dbReference>
<evidence type="ECO:0000259" key="6">
    <source>
        <dbReference type="PROSITE" id="PS50021"/>
    </source>
</evidence>
<evidence type="ECO:0000256" key="3">
    <source>
        <dbReference type="PROSITE-ProRule" id="PRU00283"/>
    </source>
</evidence>
<dbReference type="Gramene" id="ERN14562">
    <property type="protein sequence ID" value="ERN14562"/>
    <property type="gene ID" value="AMTR_s00038p00117280"/>
</dbReference>
<dbReference type="PROSITE" id="PS50067">
    <property type="entry name" value="KINESIN_MOTOR_2"/>
    <property type="match status" value="1"/>
</dbReference>
<dbReference type="GO" id="GO:0007018">
    <property type="term" value="P:microtubule-based movement"/>
    <property type="evidence" value="ECO:0007669"/>
    <property type="project" value="InterPro"/>
</dbReference>
<reference evidence="9" key="1">
    <citation type="journal article" date="2013" name="Science">
        <title>The Amborella genome and the evolution of flowering plants.</title>
        <authorList>
            <consortium name="Amborella Genome Project"/>
        </authorList>
    </citation>
    <scope>NUCLEOTIDE SEQUENCE [LARGE SCALE GENOMIC DNA]</scope>
</reference>
<dbReference type="SUPFAM" id="SSF47576">
    <property type="entry name" value="Calponin-homology domain, CH-domain"/>
    <property type="match status" value="1"/>
</dbReference>
<dbReference type="OMA" id="HLQRDLM"/>
<feature type="compositionally biased region" description="Polar residues" evidence="5">
    <location>
        <begin position="1025"/>
        <end position="1044"/>
    </location>
</feature>
<dbReference type="SUPFAM" id="SSF52540">
    <property type="entry name" value="P-loop containing nucleoside triphosphate hydrolases"/>
    <property type="match status" value="1"/>
</dbReference>
<dbReference type="Pfam" id="PF00225">
    <property type="entry name" value="Kinesin"/>
    <property type="match status" value="1"/>
</dbReference>
<feature type="compositionally biased region" description="Basic and acidic residues" evidence="5">
    <location>
        <begin position="1013"/>
        <end position="1024"/>
    </location>
</feature>
<keyword evidence="3" id="KW-0547">Nucleotide-binding</keyword>
<keyword evidence="4" id="KW-0175">Coiled coil</keyword>
<dbReference type="FunFam" id="3.40.850.10:FF:000178">
    <property type="entry name" value="Kinesin-related protein3"/>
    <property type="match status" value="1"/>
</dbReference>
<keyword evidence="9" id="KW-1185">Reference proteome</keyword>
<dbReference type="FunFam" id="3.40.850.10:FF:000111">
    <property type="entry name" value="p-loop nucleoside triphosphate hydrolase superfamily protein with CH (Calponin Homology) domain"/>
    <property type="match status" value="1"/>
</dbReference>
<feature type="domain" description="Kinesin motor" evidence="7">
    <location>
        <begin position="385"/>
        <end position="716"/>
    </location>
</feature>
<dbReference type="GO" id="GO:0015630">
    <property type="term" value="C:microtubule cytoskeleton"/>
    <property type="evidence" value="ECO:0000318"/>
    <property type="project" value="GO_Central"/>
</dbReference>
<dbReference type="PANTHER" id="PTHR47972:SF4">
    <property type="entry name" value="KINESIN-LIKE PROTEIN KIN-14L"/>
    <property type="match status" value="1"/>
</dbReference>